<dbReference type="EMBL" id="ADLD01000013">
    <property type="protein sequence ID" value="EHB91582.1"/>
    <property type="molecule type" value="Genomic_DNA"/>
</dbReference>
<accession>G5HAG6</accession>
<reference evidence="2 3" key="1">
    <citation type="submission" date="2011-08" db="EMBL/GenBank/DDBJ databases">
        <title>The Genome Sequence of Alistipes indistinctus YIT 12060.</title>
        <authorList>
            <consortium name="The Broad Institute Genome Sequencing Platform"/>
            <person name="Earl A."/>
            <person name="Ward D."/>
            <person name="Feldgarden M."/>
            <person name="Gevers D."/>
            <person name="Morotomi M."/>
            <person name="Young S.K."/>
            <person name="Zeng Q."/>
            <person name="Gargeya S."/>
            <person name="Fitzgerald M."/>
            <person name="Haas B."/>
            <person name="Abouelleil A."/>
            <person name="Alvarado L."/>
            <person name="Arachchi H.M."/>
            <person name="Berlin A."/>
            <person name="Brown A."/>
            <person name="Chapman S.B."/>
            <person name="Chen Z."/>
            <person name="Dunbar C."/>
            <person name="Freedman E."/>
            <person name="Gearin G."/>
            <person name="Gellesch M."/>
            <person name="Goldberg J."/>
            <person name="Griggs A."/>
            <person name="Gujja S."/>
            <person name="Heiman D."/>
            <person name="Howarth C."/>
            <person name="Larson L."/>
            <person name="Lui A."/>
            <person name="MacDonald P.J.P."/>
            <person name="Montmayeur A."/>
            <person name="Murphy C."/>
            <person name="Neiman D."/>
            <person name="Pearson M."/>
            <person name="Priest M."/>
            <person name="Roberts A."/>
            <person name="Saif S."/>
            <person name="Shea T."/>
            <person name="Shenoy N."/>
            <person name="Sisk P."/>
            <person name="Stolte C."/>
            <person name="Sykes S."/>
            <person name="Wortman J."/>
            <person name="Nusbaum C."/>
            <person name="Birren B."/>
        </authorList>
    </citation>
    <scope>NUCLEOTIDE SEQUENCE [LARGE SCALE GENOMIC DNA]</scope>
    <source>
        <strain evidence="2 3">YIT 12060</strain>
    </source>
</reference>
<comment type="caution">
    <text evidence="2">The sequence shown here is derived from an EMBL/GenBank/DDBJ whole genome shotgun (WGS) entry which is preliminary data.</text>
</comment>
<name>G5HAG6_9BACT</name>
<protein>
    <submittedName>
        <fullName evidence="2">Uncharacterized protein</fullName>
    </submittedName>
</protein>
<keyword evidence="1" id="KW-0732">Signal</keyword>
<evidence type="ECO:0000313" key="2">
    <source>
        <dbReference type="EMBL" id="EHB91582.1"/>
    </source>
</evidence>
<dbReference type="HOGENOM" id="CLU_606412_0_0_10"/>
<dbReference type="RefSeq" id="WP_009134437.1">
    <property type="nucleotide sequence ID" value="NZ_JH370372.1"/>
</dbReference>
<dbReference type="Proteomes" id="UP000006008">
    <property type="component" value="Unassembled WGS sequence"/>
</dbReference>
<evidence type="ECO:0000313" key="3">
    <source>
        <dbReference type="Proteomes" id="UP000006008"/>
    </source>
</evidence>
<sequence length="451" mass="50471">MTGKIFTRFSFIAAVLFAAFPQADAFAVLPEGTDVPVQARESGLESPVQQRDSLPVSGTTPVTPMAQPAAELTPAISVQGAPAAVPGVTSQLSAAEVSVTPEPKVSSALPQLVWGASFDFFFDNREYKNLTTNWSQTLFGARINPEVGVTWDGRHSLMIGVSLLANFGAKPFEVDNEIFGYYQFISPKFRAYAGVVPRSRMIGEYSGAFFSDSVKYYDPNLTGLLLQYMGGRGYVEFGCDWNSMFSKTTREKFLLFSAGRLGLGARQMFFVGYNLTMYHHAGWDSSEEPDPTVGDGVVDNVLVEPFVGVDFTRIVPCMQELSLRAGWINGFQNDRKYVGDYVTPGGVQIEAHVQKWNFGIHNTFYAGDNLMPYYVAPFDNLDYGPGLYWGEPFYRTDNIYDRLEIYWQPVRTSLMNLRVSSVHHYDGHKWGWQQKIIFTVNLGQNRIFNKK</sequence>
<feature type="chain" id="PRO_5003478041" evidence="1">
    <location>
        <begin position="26"/>
        <end position="451"/>
    </location>
</feature>
<organism evidence="2 3">
    <name type="scientific">Alistipes indistinctus YIT 12060</name>
    <dbReference type="NCBI Taxonomy" id="742725"/>
    <lineage>
        <taxon>Bacteria</taxon>
        <taxon>Pseudomonadati</taxon>
        <taxon>Bacteroidota</taxon>
        <taxon>Bacteroidia</taxon>
        <taxon>Bacteroidales</taxon>
        <taxon>Rikenellaceae</taxon>
        <taxon>Alistipes</taxon>
    </lineage>
</organism>
<dbReference type="PATRIC" id="fig|742725.3.peg.1724"/>
<feature type="signal peptide" evidence="1">
    <location>
        <begin position="1"/>
        <end position="25"/>
    </location>
</feature>
<evidence type="ECO:0000256" key="1">
    <source>
        <dbReference type="SAM" id="SignalP"/>
    </source>
</evidence>
<gene>
    <name evidence="2" type="ORF">HMPREF9450_01631</name>
</gene>
<dbReference type="AlphaFoldDB" id="G5HAG6"/>
<keyword evidence="3" id="KW-1185">Reference proteome</keyword>
<proteinExistence type="predicted"/>
<dbReference type="eggNOG" id="ENOG502ZHCT">
    <property type="taxonomic scope" value="Bacteria"/>
</dbReference>